<dbReference type="Proteomes" id="UP000641206">
    <property type="component" value="Unassembled WGS sequence"/>
</dbReference>
<name>A0ABQ2P304_9BACI</name>
<comment type="caution">
    <text evidence="1">The sequence shown here is derived from an EMBL/GenBank/DDBJ whole genome shotgun (WGS) entry which is preliminary data.</text>
</comment>
<evidence type="ECO:0000313" key="1">
    <source>
        <dbReference type="EMBL" id="GGP16889.1"/>
    </source>
</evidence>
<accession>A0ABQ2P304</accession>
<protein>
    <recommendedName>
        <fullName evidence="3">Alcohol dehydrogenase</fullName>
    </recommendedName>
</protein>
<evidence type="ECO:0000313" key="2">
    <source>
        <dbReference type="Proteomes" id="UP000641206"/>
    </source>
</evidence>
<gene>
    <name evidence="1" type="ORF">GCM10011346_50650</name>
</gene>
<reference evidence="2" key="1">
    <citation type="journal article" date="2019" name="Int. J. Syst. Evol. Microbiol.">
        <title>The Global Catalogue of Microorganisms (GCM) 10K type strain sequencing project: providing services to taxonomists for standard genome sequencing and annotation.</title>
        <authorList>
            <consortium name="The Broad Institute Genomics Platform"/>
            <consortium name="The Broad Institute Genome Sequencing Center for Infectious Disease"/>
            <person name="Wu L."/>
            <person name="Ma J."/>
        </authorList>
    </citation>
    <scope>NUCLEOTIDE SEQUENCE [LARGE SCALE GENOMIC DNA]</scope>
    <source>
        <strain evidence="2">CGMCC 1.7693</strain>
    </source>
</reference>
<keyword evidence="2" id="KW-1185">Reference proteome</keyword>
<dbReference type="EMBL" id="BMLW01000023">
    <property type="protein sequence ID" value="GGP16889.1"/>
    <property type="molecule type" value="Genomic_DNA"/>
</dbReference>
<organism evidence="1 2">
    <name type="scientific">Oceanobacillus neutriphilus</name>
    <dbReference type="NCBI Taxonomy" id="531815"/>
    <lineage>
        <taxon>Bacteria</taxon>
        <taxon>Bacillati</taxon>
        <taxon>Bacillota</taxon>
        <taxon>Bacilli</taxon>
        <taxon>Bacillales</taxon>
        <taxon>Bacillaceae</taxon>
        <taxon>Oceanobacillus</taxon>
    </lineage>
</organism>
<proteinExistence type="predicted"/>
<sequence>MRSSDGWNYKKHSEWFFENVLQKASHLDKLFELKIGKQELIQCFEDLSTGKVNPIKVLVEY</sequence>
<evidence type="ECO:0008006" key="3">
    <source>
        <dbReference type="Google" id="ProtNLM"/>
    </source>
</evidence>